<dbReference type="InterPro" id="IPR047684">
    <property type="entry name" value="Por_som-like"/>
</dbReference>
<dbReference type="InterPro" id="IPR051465">
    <property type="entry name" value="Cell_Envelope_Struct_Comp"/>
</dbReference>
<accession>A0AAV3XCQ4</accession>
<organism evidence="3 4">
    <name type="scientific">Microseira wollei NIES-4236</name>
    <dbReference type="NCBI Taxonomy" id="2530354"/>
    <lineage>
        <taxon>Bacteria</taxon>
        <taxon>Bacillati</taxon>
        <taxon>Cyanobacteriota</taxon>
        <taxon>Cyanophyceae</taxon>
        <taxon>Oscillatoriophycideae</taxon>
        <taxon>Aerosakkonematales</taxon>
        <taxon>Aerosakkonemataceae</taxon>
        <taxon>Microseira</taxon>
    </lineage>
</organism>
<protein>
    <submittedName>
        <fullName evidence="3">Carbohydrate-selective porin OprB</fullName>
    </submittedName>
</protein>
<evidence type="ECO:0000256" key="2">
    <source>
        <dbReference type="RuleBase" id="RU363072"/>
    </source>
</evidence>
<gene>
    <name evidence="3" type="ORF">MiSe_49220</name>
</gene>
<keyword evidence="4" id="KW-1185">Reference proteome</keyword>
<dbReference type="GO" id="GO:0008643">
    <property type="term" value="P:carbohydrate transport"/>
    <property type="evidence" value="ECO:0007669"/>
    <property type="project" value="InterPro"/>
</dbReference>
<comment type="similarity">
    <text evidence="1 2">Belongs to the OprB family.</text>
</comment>
<evidence type="ECO:0000313" key="4">
    <source>
        <dbReference type="Proteomes" id="UP001050975"/>
    </source>
</evidence>
<dbReference type="GO" id="GO:0015288">
    <property type="term" value="F:porin activity"/>
    <property type="evidence" value="ECO:0007669"/>
    <property type="project" value="InterPro"/>
</dbReference>
<evidence type="ECO:0000256" key="1">
    <source>
        <dbReference type="ARBA" id="ARBA00008769"/>
    </source>
</evidence>
<dbReference type="InterPro" id="IPR007049">
    <property type="entry name" value="Carb-sel_porin_OprB"/>
</dbReference>
<sequence length="114" mass="12441">MSAQIFLVLVHPKAGANKGNDATIFNWAVTFGFPDLGKKGNLAGFVVGMPPKVTDNDINTREDEDTSLHLEAFYRIQATNNISITPGVLVITNPEHNDSNNTIYVGTVRTTFSF</sequence>
<proteinExistence type="inferred from homology"/>
<reference evidence="3" key="1">
    <citation type="submission" date="2019-10" db="EMBL/GenBank/DDBJ databases">
        <title>Draft genome sequece of Microseira wollei NIES-4236.</title>
        <authorList>
            <person name="Yamaguchi H."/>
            <person name="Suzuki S."/>
            <person name="Kawachi M."/>
        </authorList>
    </citation>
    <scope>NUCLEOTIDE SEQUENCE</scope>
    <source>
        <strain evidence="3">NIES-4236</strain>
    </source>
</reference>
<name>A0AAV3XCQ4_9CYAN</name>
<dbReference type="GO" id="GO:0016020">
    <property type="term" value="C:membrane"/>
    <property type="evidence" value="ECO:0007669"/>
    <property type="project" value="InterPro"/>
</dbReference>
<dbReference type="PANTHER" id="PTHR43308">
    <property type="entry name" value="OUTER MEMBRANE PROTEIN ALPHA-RELATED"/>
    <property type="match status" value="1"/>
</dbReference>
<dbReference type="Gene3D" id="2.40.160.180">
    <property type="entry name" value="Carbohydrate-selective porin OprB"/>
    <property type="match status" value="1"/>
</dbReference>
<dbReference type="Proteomes" id="UP001050975">
    <property type="component" value="Unassembled WGS sequence"/>
</dbReference>
<dbReference type="Pfam" id="PF04966">
    <property type="entry name" value="OprB"/>
    <property type="match status" value="1"/>
</dbReference>
<dbReference type="RefSeq" id="WP_226585903.1">
    <property type="nucleotide sequence ID" value="NZ_BLAY01000082.1"/>
</dbReference>
<evidence type="ECO:0000313" key="3">
    <source>
        <dbReference type="EMBL" id="GET40114.1"/>
    </source>
</evidence>
<dbReference type="EMBL" id="BLAY01000082">
    <property type="protein sequence ID" value="GET40114.1"/>
    <property type="molecule type" value="Genomic_DNA"/>
</dbReference>
<dbReference type="InterPro" id="IPR038673">
    <property type="entry name" value="OprB_sf"/>
</dbReference>
<comment type="caution">
    <text evidence="3">The sequence shown here is derived from an EMBL/GenBank/DDBJ whole genome shotgun (WGS) entry which is preliminary data.</text>
</comment>
<dbReference type="NCBIfam" id="NF033921">
    <property type="entry name" value="por_somb"/>
    <property type="match status" value="1"/>
</dbReference>
<dbReference type="AlphaFoldDB" id="A0AAV3XCQ4"/>
<dbReference type="PANTHER" id="PTHR43308:SF1">
    <property type="entry name" value="OUTER MEMBRANE PROTEIN ALPHA"/>
    <property type="match status" value="1"/>
</dbReference>